<dbReference type="RefSeq" id="WP_163562441.1">
    <property type="nucleotide sequence ID" value="NZ_CP044548.2"/>
</dbReference>
<organism evidence="4 5">
    <name type="scientific">Janibacter melonis</name>
    <dbReference type="NCBI Taxonomy" id="262209"/>
    <lineage>
        <taxon>Bacteria</taxon>
        <taxon>Bacillati</taxon>
        <taxon>Actinomycetota</taxon>
        <taxon>Actinomycetes</taxon>
        <taxon>Micrococcales</taxon>
        <taxon>Intrasporangiaceae</taxon>
        <taxon>Janibacter</taxon>
    </lineage>
</organism>
<gene>
    <name evidence="4" type="ORF">EEW87_16920</name>
</gene>
<dbReference type="Proteomes" id="UP000271708">
    <property type="component" value="Chromosome"/>
</dbReference>
<feature type="chain" id="PRO_5038371051" evidence="3">
    <location>
        <begin position="34"/>
        <end position="674"/>
    </location>
</feature>
<reference evidence="4 5" key="1">
    <citation type="submission" date="2019-09" db="EMBL/GenBank/DDBJ databases">
        <title>Complete Genome Sequence of Janibacter melonis M714 with both human health impact and industrial applications.</title>
        <authorList>
            <person name="Jin M."/>
            <person name="Zhao Q.R."/>
        </authorList>
    </citation>
    <scope>NUCLEOTIDE SEQUENCE [LARGE SCALE GENOMIC DNA]</scope>
    <source>
        <strain evidence="4 5">M714</strain>
    </source>
</reference>
<evidence type="ECO:0000256" key="3">
    <source>
        <dbReference type="SAM" id="SignalP"/>
    </source>
</evidence>
<feature type="region of interest" description="Disordered" evidence="1">
    <location>
        <begin position="439"/>
        <end position="464"/>
    </location>
</feature>
<accession>A0A650GDS0</accession>
<keyword evidence="2" id="KW-0472">Membrane</keyword>
<evidence type="ECO:0000313" key="5">
    <source>
        <dbReference type="Proteomes" id="UP000271708"/>
    </source>
</evidence>
<sequence length="674" mass="71210">MAAARGRRLRPLRGACVAAALAGLLAPALPARASASDASSSLTLTSITPVVDATGASSGSATIRGRLTNDGSTTLENPAVSVLLGEAEMTREGIDDWAKGDARVTGSALDREIATSRLVPGQSTTFELEVDGADLLPGRSWGAAPISVQSGQDQVHTFLGIHRAKEYEPLKMLWGVPVTLPSSNQLWAAPGDSRTRAWQAAAGPGSDLAQIASSAPRPGDLWLLDPLLLPDAVPADDTGLSRGEREVREDLARDLAAELDPDRTAVLPEADADVAAAAESDAARTLVRPRVTGGQEAAEALGARSDIAWPADDLIAGDRSAALERVYGSQPTVLVPRTALTDTAFTPDAFQTSRGGTPLLVSDPELSAVVGSLREDDDAVLATQRLVADSASVLGDLPGTSRTLLVVPPRSARPDPQAYRAMREAVADIPWTARGTLASPRATAPESPEQEIDIPDTLEDPPEPVLTDARARRVVADIATRRSVATVRADGPQWQRAVAASQVQLTSARWRSSQWHFRVLASRLHRDVTATGRQLEVASGEVNFFADTGRLQITVRNTSDVELHDLQVRLDPGSPILRIDGDPEPITVGPQSRRTVTVQASALAPGRVPIEVEVTDPKGRALAEPAELRVRVSPTGGWIYWGVALVALASVAFGTWRTVRRRPTPAAPADPEDS</sequence>
<proteinExistence type="predicted"/>
<feature type="compositionally biased region" description="Acidic residues" evidence="1">
    <location>
        <begin position="448"/>
        <end position="462"/>
    </location>
</feature>
<keyword evidence="2" id="KW-0812">Transmembrane</keyword>
<dbReference type="EMBL" id="CP044548">
    <property type="protein sequence ID" value="QGX08568.1"/>
    <property type="molecule type" value="Genomic_DNA"/>
</dbReference>
<evidence type="ECO:0000256" key="2">
    <source>
        <dbReference type="SAM" id="Phobius"/>
    </source>
</evidence>
<dbReference type="KEGG" id="jme:EEW87_16920"/>
<protein>
    <submittedName>
        <fullName evidence="4">Uncharacterized protein</fullName>
    </submittedName>
</protein>
<evidence type="ECO:0000313" key="4">
    <source>
        <dbReference type="EMBL" id="QGX08568.1"/>
    </source>
</evidence>
<keyword evidence="3" id="KW-0732">Signal</keyword>
<evidence type="ECO:0000256" key="1">
    <source>
        <dbReference type="SAM" id="MobiDB-lite"/>
    </source>
</evidence>
<name>A0A650GDS0_9MICO</name>
<feature type="signal peptide" evidence="3">
    <location>
        <begin position="1"/>
        <end position="33"/>
    </location>
</feature>
<feature type="transmembrane region" description="Helical" evidence="2">
    <location>
        <begin position="638"/>
        <end position="656"/>
    </location>
</feature>
<dbReference type="InterPro" id="IPR046112">
    <property type="entry name" value="DUF6049"/>
</dbReference>
<dbReference type="Pfam" id="PF19516">
    <property type="entry name" value="DUF6049"/>
    <property type="match status" value="1"/>
</dbReference>
<dbReference type="AlphaFoldDB" id="A0A650GDS0"/>
<keyword evidence="2" id="KW-1133">Transmembrane helix</keyword>
<dbReference type="GeneID" id="59162542"/>